<dbReference type="InterPro" id="IPR017896">
    <property type="entry name" value="4Fe4S_Fe-S-bd"/>
</dbReference>
<evidence type="ECO:0000256" key="2">
    <source>
        <dbReference type="ARBA" id="ARBA00022485"/>
    </source>
</evidence>
<dbReference type="InterPro" id="IPR017900">
    <property type="entry name" value="4Fe4S_Fe_S_CS"/>
</dbReference>
<dbReference type="PANTHER" id="PTHR43687">
    <property type="entry name" value="ADENYLYLSULFATE REDUCTASE, BETA SUBUNIT"/>
    <property type="match status" value="1"/>
</dbReference>
<keyword evidence="6" id="KW-0408">Iron</keyword>
<evidence type="ECO:0000313" key="9">
    <source>
        <dbReference type="EMBL" id="KUG16905.1"/>
    </source>
</evidence>
<dbReference type="SUPFAM" id="SSF55021">
    <property type="entry name" value="ACT-like"/>
    <property type="match status" value="1"/>
</dbReference>
<dbReference type="Pfam" id="PF13237">
    <property type="entry name" value="Fer4_10"/>
    <property type="match status" value="1"/>
</dbReference>
<dbReference type="InterPro" id="IPR050572">
    <property type="entry name" value="Fe-S_Ferredoxin"/>
</dbReference>
<dbReference type="GO" id="GO:0046872">
    <property type="term" value="F:metal ion binding"/>
    <property type="evidence" value="ECO:0007669"/>
    <property type="project" value="UniProtKB-KW"/>
</dbReference>
<dbReference type="InterPro" id="IPR018449">
    <property type="entry name" value="NIL_domain"/>
</dbReference>
<feature type="domain" description="4Fe-4S ferredoxin-type" evidence="8">
    <location>
        <begin position="100"/>
        <end position="128"/>
    </location>
</feature>
<dbReference type="PANTHER" id="PTHR43687:SF6">
    <property type="entry name" value="L-ASPARTATE SEMIALDEHYDE SULFURTRANSFERASE IRON-SULFUR SUBUNIT"/>
    <property type="match status" value="1"/>
</dbReference>
<name>A0A0W8F7Q2_9ZZZZ</name>
<dbReference type="GO" id="GO:0051539">
    <property type="term" value="F:4 iron, 4 sulfur cluster binding"/>
    <property type="evidence" value="ECO:0007669"/>
    <property type="project" value="UniProtKB-KW"/>
</dbReference>
<dbReference type="InterPro" id="IPR045865">
    <property type="entry name" value="ACT-like_dom_sf"/>
</dbReference>
<evidence type="ECO:0000256" key="3">
    <source>
        <dbReference type="ARBA" id="ARBA00022723"/>
    </source>
</evidence>
<evidence type="ECO:0000256" key="5">
    <source>
        <dbReference type="ARBA" id="ARBA00022982"/>
    </source>
</evidence>
<keyword evidence="2" id="KW-0004">4Fe-4S</keyword>
<evidence type="ECO:0000256" key="1">
    <source>
        <dbReference type="ARBA" id="ARBA00022448"/>
    </source>
</evidence>
<evidence type="ECO:0000256" key="6">
    <source>
        <dbReference type="ARBA" id="ARBA00023004"/>
    </source>
</evidence>
<proteinExistence type="predicted"/>
<evidence type="ECO:0000256" key="4">
    <source>
        <dbReference type="ARBA" id="ARBA00022737"/>
    </source>
</evidence>
<reference evidence="9" key="1">
    <citation type="journal article" date="2015" name="Proc. Natl. Acad. Sci. U.S.A.">
        <title>Networks of energetic and metabolic interactions define dynamics in microbial communities.</title>
        <authorList>
            <person name="Embree M."/>
            <person name="Liu J.K."/>
            <person name="Al-Bassam M.M."/>
            <person name="Zengler K."/>
        </authorList>
    </citation>
    <scope>NUCLEOTIDE SEQUENCE</scope>
</reference>
<keyword evidence="5" id="KW-0249">Electron transport</keyword>
<dbReference type="SMART" id="SM00930">
    <property type="entry name" value="NIL"/>
    <property type="match status" value="1"/>
</dbReference>
<dbReference type="PROSITE" id="PS00198">
    <property type="entry name" value="4FE4S_FER_1"/>
    <property type="match status" value="2"/>
</dbReference>
<comment type="caution">
    <text evidence="9">The sequence shown here is derived from an EMBL/GenBank/DDBJ whole genome shotgun (WGS) entry which is preliminary data.</text>
</comment>
<accession>A0A0W8F7Q2</accession>
<evidence type="ECO:0000256" key="7">
    <source>
        <dbReference type="ARBA" id="ARBA00023014"/>
    </source>
</evidence>
<evidence type="ECO:0000259" key="8">
    <source>
        <dbReference type="PROSITE" id="PS51379"/>
    </source>
</evidence>
<keyword evidence="4" id="KW-0677">Repeat</keyword>
<dbReference type="SUPFAM" id="SSF54862">
    <property type="entry name" value="4Fe-4S ferredoxins"/>
    <property type="match status" value="1"/>
</dbReference>
<dbReference type="PROSITE" id="PS51379">
    <property type="entry name" value="4FE4S_FER_2"/>
    <property type="match status" value="2"/>
</dbReference>
<keyword evidence="1" id="KW-0813">Transport</keyword>
<dbReference type="EMBL" id="LNQE01001474">
    <property type="protein sequence ID" value="KUG16905.1"/>
    <property type="molecule type" value="Genomic_DNA"/>
</dbReference>
<sequence>MKLMLHVAPGIVRHPLIASVILETEALVNIERASINAVSGEIVLEVPPEKVQEVMEAFERRGVRVVPLEIPVIRDESECVNCGACVSICPTGTFRFEDWRVVADSGKCIQCGACVVGCPQRALKLVLK</sequence>
<feature type="domain" description="4Fe-4S ferredoxin-type" evidence="8">
    <location>
        <begin position="69"/>
        <end position="99"/>
    </location>
</feature>
<gene>
    <name evidence="9" type="ORF">ASZ90_013414</name>
</gene>
<organism evidence="9">
    <name type="scientific">hydrocarbon metagenome</name>
    <dbReference type="NCBI Taxonomy" id="938273"/>
    <lineage>
        <taxon>unclassified sequences</taxon>
        <taxon>metagenomes</taxon>
        <taxon>ecological metagenomes</taxon>
    </lineage>
</organism>
<protein>
    <submittedName>
        <fullName evidence="9">Putative ferredoxin</fullName>
    </submittedName>
</protein>
<keyword evidence="7" id="KW-0411">Iron-sulfur</keyword>
<dbReference type="Gene3D" id="3.30.70.20">
    <property type="match status" value="1"/>
</dbReference>
<keyword evidence="3" id="KW-0479">Metal-binding</keyword>
<dbReference type="AlphaFoldDB" id="A0A0W8F7Q2"/>